<keyword evidence="3" id="KW-1185">Reference proteome</keyword>
<dbReference type="EMBL" id="SMCR01000001">
    <property type="protein sequence ID" value="TCW00269.1"/>
    <property type="molecule type" value="Genomic_DNA"/>
</dbReference>
<reference evidence="2 3" key="1">
    <citation type="submission" date="2019-03" db="EMBL/GenBank/DDBJ databases">
        <title>Genomic Encyclopedia of Type Strains, Phase IV (KMG-IV): sequencing the most valuable type-strain genomes for metagenomic binning, comparative biology and taxonomic classification.</title>
        <authorList>
            <person name="Goeker M."/>
        </authorList>
    </citation>
    <scope>NUCLEOTIDE SEQUENCE [LARGE SCALE GENOMIC DNA]</scope>
    <source>
        <strain evidence="2 3">DSM 19580</strain>
    </source>
</reference>
<organism evidence="2 3">
    <name type="scientific">Biostraticola tofi</name>
    <dbReference type="NCBI Taxonomy" id="466109"/>
    <lineage>
        <taxon>Bacteria</taxon>
        <taxon>Pseudomonadati</taxon>
        <taxon>Pseudomonadota</taxon>
        <taxon>Gammaproteobacteria</taxon>
        <taxon>Enterobacterales</taxon>
        <taxon>Bruguierivoracaceae</taxon>
        <taxon>Biostraticola</taxon>
    </lineage>
</organism>
<accession>A0A4R3Z5C8</accession>
<proteinExistence type="predicted"/>
<evidence type="ECO:0000313" key="2">
    <source>
        <dbReference type="EMBL" id="TCW00269.1"/>
    </source>
</evidence>
<feature type="region of interest" description="Disordered" evidence="1">
    <location>
        <begin position="51"/>
        <end position="76"/>
    </location>
</feature>
<evidence type="ECO:0000256" key="1">
    <source>
        <dbReference type="SAM" id="MobiDB-lite"/>
    </source>
</evidence>
<gene>
    <name evidence="2" type="ORF">EDC52_101618</name>
</gene>
<evidence type="ECO:0000313" key="3">
    <source>
        <dbReference type="Proteomes" id="UP000295719"/>
    </source>
</evidence>
<name>A0A4R3Z5C8_9GAMM</name>
<feature type="region of interest" description="Disordered" evidence="1">
    <location>
        <begin position="88"/>
        <end position="114"/>
    </location>
</feature>
<comment type="caution">
    <text evidence="2">The sequence shown here is derived from an EMBL/GenBank/DDBJ whole genome shotgun (WGS) entry which is preliminary data.</text>
</comment>
<sequence length="114" mass="12555">MSLAIAICIAVVAGNNAKKMLENENSRHKAYREVAAKDGIASLLVQACEPETESPLPLQDRRRQPGGKPQENHPDQAVAYLGQAAFTLEEPRQQGAGKDNKRQVGKTDPFQYQR</sequence>
<dbReference type="Proteomes" id="UP000295719">
    <property type="component" value="Unassembled WGS sequence"/>
</dbReference>
<dbReference type="AlphaFoldDB" id="A0A4R3Z5C8"/>
<protein>
    <submittedName>
        <fullName evidence="2">Uncharacterized protein</fullName>
    </submittedName>
</protein>